<proteinExistence type="predicted"/>
<sequence length="70" mass="7569">MMSTKMRGILTVLLLVVAISSAAFTAVEAARRLPEEGDTDHATLHERARSLVMTWMAQLRAGPSPRGPGH</sequence>
<feature type="chain" id="PRO_5043898987" evidence="1">
    <location>
        <begin position="30"/>
        <end position="70"/>
    </location>
</feature>
<keyword evidence="3" id="KW-1185">Reference proteome</keyword>
<feature type="signal peptide" evidence="1">
    <location>
        <begin position="1"/>
        <end position="29"/>
    </location>
</feature>
<keyword evidence="1" id="KW-0732">Signal</keyword>
<protein>
    <submittedName>
        <fullName evidence="2">Uncharacterized protein</fullName>
    </submittedName>
</protein>
<dbReference type="AlphaFoldDB" id="A0AAV5EY77"/>
<evidence type="ECO:0000313" key="3">
    <source>
        <dbReference type="Proteomes" id="UP001054889"/>
    </source>
</evidence>
<organism evidence="2 3">
    <name type="scientific">Eleusine coracana subsp. coracana</name>
    <dbReference type="NCBI Taxonomy" id="191504"/>
    <lineage>
        <taxon>Eukaryota</taxon>
        <taxon>Viridiplantae</taxon>
        <taxon>Streptophyta</taxon>
        <taxon>Embryophyta</taxon>
        <taxon>Tracheophyta</taxon>
        <taxon>Spermatophyta</taxon>
        <taxon>Magnoliopsida</taxon>
        <taxon>Liliopsida</taxon>
        <taxon>Poales</taxon>
        <taxon>Poaceae</taxon>
        <taxon>PACMAD clade</taxon>
        <taxon>Chloridoideae</taxon>
        <taxon>Cynodonteae</taxon>
        <taxon>Eleusininae</taxon>
        <taxon>Eleusine</taxon>
    </lineage>
</organism>
<evidence type="ECO:0000313" key="2">
    <source>
        <dbReference type="EMBL" id="GJN27175.1"/>
    </source>
</evidence>
<evidence type="ECO:0000256" key="1">
    <source>
        <dbReference type="SAM" id="SignalP"/>
    </source>
</evidence>
<dbReference type="InterPro" id="IPR040273">
    <property type="entry name" value="PIP1"/>
</dbReference>
<reference evidence="2" key="2">
    <citation type="submission" date="2021-12" db="EMBL/GenBank/DDBJ databases">
        <title>Resequencing data analysis of finger millet.</title>
        <authorList>
            <person name="Hatakeyama M."/>
            <person name="Aluri S."/>
            <person name="Balachadran M.T."/>
            <person name="Sivarajan S.R."/>
            <person name="Poveda L."/>
            <person name="Shimizu-Inatsugi R."/>
            <person name="Schlapbach R."/>
            <person name="Sreeman S.M."/>
            <person name="Shimizu K.K."/>
        </authorList>
    </citation>
    <scope>NUCLEOTIDE SEQUENCE</scope>
</reference>
<reference evidence="2" key="1">
    <citation type="journal article" date="2018" name="DNA Res.">
        <title>Multiple hybrid de novo genome assembly of finger millet, an orphan allotetraploid crop.</title>
        <authorList>
            <person name="Hatakeyama M."/>
            <person name="Aluri S."/>
            <person name="Balachadran M.T."/>
            <person name="Sivarajan S.R."/>
            <person name="Patrignani A."/>
            <person name="Gruter S."/>
            <person name="Poveda L."/>
            <person name="Shimizu-Inatsugi R."/>
            <person name="Baeten J."/>
            <person name="Francoijs K.J."/>
            <person name="Nataraja K.N."/>
            <person name="Reddy Y.A.N."/>
            <person name="Phadnis S."/>
            <person name="Ravikumar R.L."/>
            <person name="Schlapbach R."/>
            <person name="Sreeman S.M."/>
            <person name="Shimizu K.K."/>
        </authorList>
    </citation>
    <scope>NUCLEOTIDE SEQUENCE</scope>
</reference>
<gene>
    <name evidence="2" type="primary">gb15172</name>
    <name evidence="2" type="ORF">PR202_gb15172</name>
</gene>
<dbReference type="PANTHER" id="PTHR37245:SF3">
    <property type="entry name" value="OS04G0495150 PROTEIN"/>
    <property type="match status" value="1"/>
</dbReference>
<name>A0AAV5EY77_ELECO</name>
<dbReference type="PANTHER" id="PTHR37245">
    <property type="entry name" value="PAMP-INDUCED SECRETED PEPTIDE 1"/>
    <property type="match status" value="1"/>
</dbReference>
<accession>A0AAV5EY77</accession>
<dbReference type="EMBL" id="BQKI01000079">
    <property type="protein sequence ID" value="GJN27175.1"/>
    <property type="molecule type" value="Genomic_DNA"/>
</dbReference>
<comment type="caution">
    <text evidence="2">The sequence shown here is derived from an EMBL/GenBank/DDBJ whole genome shotgun (WGS) entry which is preliminary data.</text>
</comment>
<dbReference type="GO" id="GO:0006952">
    <property type="term" value="P:defense response"/>
    <property type="evidence" value="ECO:0007669"/>
    <property type="project" value="InterPro"/>
</dbReference>
<dbReference type="Proteomes" id="UP001054889">
    <property type="component" value="Unassembled WGS sequence"/>
</dbReference>